<keyword evidence="1" id="KW-0472">Membrane</keyword>
<reference evidence="2" key="1">
    <citation type="submission" date="2014-11" db="EMBL/GenBank/DDBJ databases">
        <authorList>
            <person name="Amaro Gonzalez C."/>
        </authorList>
    </citation>
    <scope>NUCLEOTIDE SEQUENCE</scope>
</reference>
<dbReference type="AlphaFoldDB" id="A0A0E9Q0Q8"/>
<keyword evidence="1" id="KW-1133">Transmembrane helix</keyword>
<evidence type="ECO:0000313" key="2">
    <source>
        <dbReference type="EMBL" id="JAH10314.1"/>
    </source>
</evidence>
<sequence>MYLHDLTSALNLCVFFIASYEKNSVLCVYVFTCVCVCMYAYRF</sequence>
<accession>A0A0E9Q0Q8</accession>
<name>A0A0E9Q0Q8_ANGAN</name>
<dbReference type="EMBL" id="GBXM01098263">
    <property type="protein sequence ID" value="JAH10314.1"/>
    <property type="molecule type" value="Transcribed_RNA"/>
</dbReference>
<organism evidence="2">
    <name type="scientific">Anguilla anguilla</name>
    <name type="common">European freshwater eel</name>
    <name type="synonym">Muraena anguilla</name>
    <dbReference type="NCBI Taxonomy" id="7936"/>
    <lineage>
        <taxon>Eukaryota</taxon>
        <taxon>Metazoa</taxon>
        <taxon>Chordata</taxon>
        <taxon>Craniata</taxon>
        <taxon>Vertebrata</taxon>
        <taxon>Euteleostomi</taxon>
        <taxon>Actinopterygii</taxon>
        <taxon>Neopterygii</taxon>
        <taxon>Teleostei</taxon>
        <taxon>Anguilliformes</taxon>
        <taxon>Anguillidae</taxon>
        <taxon>Anguilla</taxon>
    </lineage>
</organism>
<keyword evidence="1" id="KW-0812">Transmembrane</keyword>
<protein>
    <submittedName>
        <fullName evidence="2">Uncharacterized protein</fullName>
    </submittedName>
</protein>
<evidence type="ECO:0000256" key="1">
    <source>
        <dbReference type="SAM" id="Phobius"/>
    </source>
</evidence>
<proteinExistence type="predicted"/>
<reference evidence="2" key="2">
    <citation type="journal article" date="2015" name="Fish Shellfish Immunol.">
        <title>Early steps in the European eel (Anguilla anguilla)-Vibrio vulnificus interaction in the gills: Role of the RtxA13 toxin.</title>
        <authorList>
            <person name="Callol A."/>
            <person name="Pajuelo D."/>
            <person name="Ebbesson L."/>
            <person name="Teles M."/>
            <person name="MacKenzie S."/>
            <person name="Amaro C."/>
        </authorList>
    </citation>
    <scope>NUCLEOTIDE SEQUENCE</scope>
</reference>
<feature type="transmembrane region" description="Helical" evidence="1">
    <location>
        <begin position="23"/>
        <end position="41"/>
    </location>
</feature>